<dbReference type="KEGG" id="jre:118345331"/>
<proteinExistence type="predicted"/>
<dbReference type="Pfam" id="PF03372">
    <property type="entry name" value="Exo_endo_phos"/>
    <property type="match status" value="1"/>
</dbReference>
<dbReference type="PANTHER" id="PTHR33710">
    <property type="entry name" value="BNAC02G09200D PROTEIN"/>
    <property type="match status" value="1"/>
</dbReference>
<organism evidence="3 4">
    <name type="scientific">Juglans regia</name>
    <name type="common">English walnut</name>
    <dbReference type="NCBI Taxonomy" id="51240"/>
    <lineage>
        <taxon>Eukaryota</taxon>
        <taxon>Viridiplantae</taxon>
        <taxon>Streptophyta</taxon>
        <taxon>Embryophyta</taxon>
        <taxon>Tracheophyta</taxon>
        <taxon>Spermatophyta</taxon>
        <taxon>Magnoliopsida</taxon>
        <taxon>eudicotyledons</taxon>
        <taxon>Gunneridae</taxon>
        <taxon>Pentapetalae</taxon>
        <taxon>rosids</taxon>
        <taxon>fabids</taxon>
        <taxon>Fagales</taxon>
        <taxon>Juglandaceae</taxon>
        <taxon>Juglans</taxon>
    </lineage>
</organism>
<dbReference type="InterPro" id="IPR005135">
    <property type="entry name" value="Endo/exonuclease/phosphatase"/>
</dbReference>
<dbReference type="Gene3D" id="3.60.10.10">
    <property type="entry name" value="Endonuclease/exonuclease/phosphatase"/>
    <property type="match status" value="1"/>
</dbReference>
<feature type="domain" description="Endonuclease/exonuclease/phosphatase" evidence="2">
    <location>
        <begin position="11"/>
        <end position="168"/>
    </location>
</feature>
<evidence type="ECO:0000313" key="4">
    <source>
        <dbReference type="RefSeq" id="XP_035542866.1"/>
    </source>
</evidence>
<evidence type="ECO:0000259" key="2">
    <source>
        <dbReference type="Pfam" id="PF03372"/>
    </source>
</evidence>
<accession>A0A6P9E637</accession>
<keyword evidence="1" id="KW-0175">Coiled coil</keyword>
<feature type="coiled-coil region" evidence="1">
    <location>
        <begin position="216"/>
        <end position="265"/>
    </location>
</feature>
<dbReference type="AlphaFoldDB" id="A0A6P9E637"/>
<sequence>MAGGVSNEEVGGKLWIMWSQGVLVSVVQSTNQFITVNMTVNNRCVCISFVYAKCLQMDRRELWNSLSSGIVDSQPWIVVGDFNVIRNDQERRGGRPRPFSAMEAFNKFIDTAGLSELRFEGNQFSWCNNQQGSARRWARLDRTLTSVECITMFPEAYMQYLPRTTSDHAPILIKLEAESVSYGYPAFKFHQTWVTHDSFLDCVANAWEDGIADHGMARLARKLKKLKQILQIWNREVFGNTGQNIQHLEDRLSRLEIKLQEGNNDEDEQDYLVAKSELDLWQDREEIRLQQQAKQTWLKK</sequence>
<name>A0A6P9E637_JUGRE</name>
<dbReference type="GeneID" id="118345331"/>
<reference evidence="4" key="1">
    <citation type="submission" date="2025-08" db="UniProtKB">
        <authorList>
            <consortium name="RefSeq"/>
        </authorList>
    </citation>
    <scope>IDENTIFICATION</scope>
    <source>
        <tissue evidence="4">Leaves</tissue>
    </source>
</reference>
<gene>
    <name evidence="4" type="primary">LOC118345331</name>
</gene>
<dbReference type="InParanoid" id="A0A6P9E637"/>
<protein>
    <submittedName>
        <fullName evidence="4">Uncharacterized protein LOC118345331</fullName>
    </submittedName>
</protein>
<dbReference type="Proteomes" id="UP000235220">
    <property type="component" value="Unplaced"/>
</dbReference>
<feature type="non-terminal residue" evidence="4">
    <location>
        <position position="300"/>
    </location>
</feature>
<dbReference type="PANTHER" id="PTHR33710:SF13">
    <property type="entry name" value="ENDONUCLEASE_EXONUCLEASE_PHOSPHATASE FAMILY PROTEIN"/>
    <property type="match status" value="1"/>
</dbReference>
<keyword evidence="3" id="KW-1185">Reference proteome</keyword>
<dbReference type="RefSeq" id="XP_035542866.1">
    <property type="nucleotide sequence ID" value="XM_035686973.1"/>
</dbReference>
<dbReference type="SUPFAM" id="SSF56219">
    <property type="entry name" value="DNase I-like"/>
    <property type="match status" value="1"/>
</dbReference>
<evidence type="ECO:0000256" key="1">
    <source>
        <dbReference type="SAM" id="Coils"/>
    </source>
</evidence>
<dbReference type="OrthoDB" id="1930966at2759"/>
<evidence type="ECO:0000313" key="3">
    <source>
        <dbReference type="Proteomes" id="UP000235220"/>
    </source>
</evidence>
<dbReference type="GO" id="GO:0003824">
    <property type="term" value="F:catalytic activity"/>
    <property type="evidence" value="ECO:0007669"/>
    <property type="project" value="InterPro"/>
</dbReference>
<dbReference type="InterPro" id="IPR036691">
    <property type="entry name" value="Endo/exonu/phosph_ase_sf"/>
</dbReference>